<dbReference type="RefSeq" id="WP_155283033.1">
    <property type="nucleotide sequence ID" value="NZ_AP019831.1"/>
</dbReference>
<protein>
    <submittedName>
        <fullName evidence="4">Autotransporter beta-domain-containing protein</fullName>
    </submittedName>
</protein>
<keyword evidence="1" id="KW-0175">Coiled coil</keyword>
<sequence>MSNNLKQAKKDLKAFAKRAKNVKYTESLLFSYLITGMITFSIGLNTSSNVLYERMNKELVMSADKTRTAIKKKKKANEEAIEDLNLELVQLMEQGDQVVKSKWASWQFGANTFISNSNGTYKGRGDKAAKYPFNGIFTRGNWADNGILSNRRKGFGKAALNSSNVDSRAYGLASLLHVQEPEVEIQIMANVRPKSVTKEEIAINPQIDMPREVVRPAINLSVTTPITAPSIILPTLNPVKIEVPNPQEPDTPPTVTVPTISMNLSAPTIGVNITPPELTLSITPPTPSVSPLNIDAPNVSEVSTISVTKPKAVTVNTPQFDAVNPVNFSIGAAGESSVPGRKYHSRSYDKTLNNKTIEVTTNGNPAATGFPTGDWISSWGYVKDLDKFEKVTVNVTGTNTRAFDIDEGVDDSNYAPFTFSGTINLKNNATVGIDVQGTHTRYSPSTSVNTGSEFSNIDKVANIKIINGENGNIIGFGKGSANNVLKNQVGFGFNNNDKSSNNTRNEIINKGKIVIAGIESAGIQLKPENSNQDLNDKTSGLNMMAGTNVGGTITLNGYGSYGITTVGNPRQTAAVTYDNYKAISDAGTIVGRGGKFASTKDSKFESKIVNSGTINVNSDTSIGIGLLHNIQGVYNTSQGVINIGTVNPTTLADNNYEKVGTKTATTGKVDGAIGVYAEVQTTPVDTNEYDDYARKNTGAMVGTHGIDLAGNVNIGQYATKSAGARIQKEGSVTVKGNITIESGAEENYGAVVDGVNYVRNKRTGGAGTTENKVGRIDITSTGNITVKGDRSLGYVLLKGEGSNAGNITVNAKNSLGFYGNKGKFENSGTITTTGEESHAVVLQNTGSGTTPTATQTLTFNNTGDITVNTAGTVGIYAQDGSKFTHTGSGKKITAGAGAVGIYTIGSGTTGTVSSEIKVNGSTDKTGIGVYSDGNSVTTFNSGAKLTLGPKTVGLYSANPDKLKDTFVINGLEASLDNGAVLAYAGAGTTFAGIKEVLQNITVTKMGDNSAILYGDEGSKLNIDTDIPITAKYSNLSDSAQFLVMNKGTAKIDTGKTITSNLKTTVSGLKNSTITNAGTLALTGKDEAVGFYLNNSTIANTGTITTANKSSVGIYGKASSTLTNNNVITTSGNKSVGIFADNSTVENKKKTGTITTDGIITTNGTNSAGIYGKNNSTITNEWKITTEETDSAGVYADNSNVTNNSGATILAKKGSSAGIYAVSNNSNGNSVLNQGAINIGMSGTTETKGVGIYAQTNDSGTLSVTNQQEIQVEMANSVGIYGKNATGTLTITNERNIISGAVEGVIGIMAEKAKVTNATPNGMIQLAGKKSVGIYGKNKSEIENSGNILLQNTKSDSASVGILADNSEAANTSTGTITAKGGASAGLLGQNGATLSNAGTVTMEGDKSAGIYAENSTSSNAGTINVEGNKSAGIFAKITDNVTRNIINTGTIELKPGSATPSSSESAGMYAEIGSGAAGITTLDNQNKITVGQEKSAGMFVKNAQGNANTKGKAVNNATTGIIDLNVASTVGIFTDNAIGQNDNVINVKDGNSAGMYGINDSEITNNKNINISHKNSAGMYAINSGAVNEANGVITITVTGSGSNDNGSAAMYSKLTKNATPIIRAATKDYTILNKGKINLQSDLRNVGMYGETESGIDYKLTLQNNDEINIAAGSLKSVGIFASNNVNNGVNKIEAINSSTGKITVNSEESIGISAVKSTVDNSGTITMNGKKSAGIYGKSGSEVTNNKDIEMKEQESAGIYLENSNTTNAAAGKITVDKGASAGIYGKFTKDATENNTIVNNGKIILSPTSGQVQSAGIYGELDNSTTKKLTITNTNEIDVSMKQSVGIFGANATNNRDNLVSNNEKEIKVNSEESVGMLSDNSLANNKDKIIVNNKKSTGMYGKNGSLITNNSGAEIEITATGESAIGIYVTGKNTTTSNITEGINEGTVTVKGKKGTGMLATDKAKVTNKKEIKGTAESVIGMYGVDDGTAVVNAKDATIELSGEKSTGIFSKDDAKAENSGTINLTSTSKNSVGMFGSASVAGKKISLTNTADGVINIESERSTGMFTKNPGSLTDSVVKNEGTINQNTKNTVGIYTPKSDIQKVGKINLNNNADSSVAVYLSDTAKADTSTGEIDLNNASQNQVAYYVKGTGSADTGALYGGNIGKVKGYGVGVYLDGGILDANTSKLDYTVNGMNGNGLIGLLMKGATADISAYNRGIKVGDSVIGGLKDFYAIGIYTDGQGTSGTPKVISTAITTGSNGVGLFAENSSHIKYTGTMNIGANGTAGTGIYVGNGGDGTKASTVTIDSGADIKLNGKNGVGAIATTKATINFESGAKIEFGGDGVGIFGQKGAIINDNGGTLVTNGHSVERTRVTEGSSVTSKNLTVAAGNALDTGNILSHVINGEAILQTGVTVEAKPATKNIIGLMADGNSNPSLSWVGTAGYDAENKGKLDLSNAETSTAMYLDSARGLNSKDILVGNKSTGIYGIYKNTTPVYSAAPAGTVNIGTITTTANSKITIGDESSAIYSIGYDKVENKGEIAGKDKSVGIYAKNTATSSKVINVVNEGNITLGKGAAGIYIAPETTNTSNATVVNGGNITVGDSTFNSGGSVESTSVGIFVKNKTNLTTTGNITVGNKGFALYGNDSTLTVNGGNYNFANNGSLAYLENNAVLNYNNAGTLTTSSEPMLYVINSKAQMNNNDIIVSSKGTGIYMAGTSTFGGWNNMTLNNGSTGIYVDNSNAAIDGKKITGVSNKAKGIVSINSNVTNKADMKFSNDDSVGIFSQNKSGAAKTIVNSGNIDITGKRSIAAYLEGTSDQTFENSGTINVDRTATSVKNDSTVGIYAQNGSAINIKNSGTINVGEASFGVYSLSENGNVETTGSSVINVADKAIGVYKKGGNVNLGGTVNVANHVATAANSEPVGVYGTSGVTINDTTSNFTVGDKSYGVILANPGMNKTNVYSNSASSNVTLGKEATFIYTEGASKVTNNAAITSGTNGKIIAIYGKDGANIVNNGTIDLSQGIGNQGIFVTGVSNAVNRGIIKVGKTDKSDPNNIVYGIGMAAVGGASISNERDIYVSGHLSIGMYGDDRGTTLRNSGNIYLDASRATDSDKIQTMMGVFVNNGAKFVNRGNITTTGSYHGNSNVQGLVGVAVLNGSTLENYGKINIDADSSYGVLIKGTATNKSIIKNYGEININGSKSYGVRYDGNSQGTAGDLPIAANATPGNVLPALNSGAGSITSGNGAKDYYAPTDPSKTVGGVGIVQLPNGRLAIQRNGVTLNDSQVQTLDYTTPQTNYAFSNFGVYVDTLGRTRPININGANSLGINSDLLIGTEFSVLTNSKNVIIGKKILQPFLNQINAGIFNFTPYSASLTWIATPEVDPATQQISRVLMTKIPYTAFVDRKTNEYNFTDGLEQRYDVNSLDSREKELFNKLNTIGNSEEALLAQAIDEMMGHQYGNVQQRIFETGNLLNKEFGYLRNEWDTKSKNSNKIKAFGMKGEYKTDTAGIIDYKNKAYGFAYLNENETVKLGESTGWYAGAVRNRFDFSDIGRSKEDQNIVKAGIFKSMPFGKDHNNNLNWTVSAEGFVGTGEMKRKFLVVDDIFEAKSEYRSYGFGLKNELRKNIRTSERTSISPYGSLKFEYGKFDGIKENTGQMRLEVKANDYYSIKPEVGIEFKYQQPMAVRTTFVAKLGLAYENELGKVGDVNNQGRVRYTTAGWFDIRGEKDDRRGNGKADLNLGIENTRFGVTVNAGYDTKGENVRGGIGFRVIY</sequence>
<evidence type="ECO:0000259" key="3">
    <source>
        <dbReference type="PROSITE" id="PS51208"/>
    </source>
</evidence>
<feature type="transmembrane region" description="Helical" evidence="2">
    <location>
        <begin position="27"/>
        <end position="44"/>
    </location>
</feature>
<dbReference type="OrthoDB" id="78031at2"/>
<dbReference type="InterPro" id="IPR053787">
    <property type="entry name" value="Autotransptr-assoc_N"/>
</dbReference>
<evidence type="ECO:0000313" key="5">
    <source>
        <dbReference type="Proteomes" id="UP000422644"/>
    </source>
</evidence>
<keyword evidence="2" id="KW-0472">Membrane</keyword>
<keyword evidence="5" id="KW-1185">Reference proteome</keyword>
<dbReference type="InterPro" id="IPR005546">
    <property type="entry name" value="Autotransporte_beta"/>
</dbReference>
<dbReference type="PROSITE" id="PS51208">
    <property type="entry name" value="AUTOTRANSPORTER"/>
    <property type="match status" value="1"/>
</dbReference>
<dbReference type="InterPro" id="IPR036709">
    <property type="entry name" value="Autotransporte_beta_dom_sf"/>
</dbReference>
<gene>
    <name evidence="4" type="ORF">JMUB3870_2008</name>
</gene>
<organism evidence="4 5">
    <name type="scientific">Leptotrichia trevisanii</name>
    <dbReference type="NCBI Taxonomy" id="109328"/>
    <lineage>
        <taxon>Bacteria</taxon>
        <taxon>Fusobacteriati</taxon>
        <taxon>Fusobacteriota</taxon>
        <taxon>Fusobacteriia</taxon>
        <taxon>Fusobacteriales</taxon>
        <taxon>Leptotrichiaceae</taxon>
        <taxon>Leptotrichia</taxon>
    </lineage>
</organism>
<accession>A0A510K2T8</accession>
<evidence type="ECO:0000313" key="4">
    <source>
        <dbReference type="EMBL" id="BBM45886.1"/>
    </source>
</evidence>
<feature type="coiled-coil region" evidence="1">
    <location>
        <begin position="67"/>
        <end position="94"/>
    </location>
</feature>
<keyword evidence="2" id="KW-0812">Transmembrane</keyword>
<dbReference type="NCBIfam" id="NF033175">
    <property type="entry name" value="fuso_auto_Nterm"/>
    <property type="match status" value="1"/>
</dbReference>
<proteinExistence type="predicted"/>
<dbReference type="SUPFAM" id="SSF103515">
    <property type="entry name" value="Autotransporter"/>
    <property type="match status" value="1"/>
</dbReference>
<evidence type="ECO:0000256" key="2">
    <source>
        <dbReference type="SAM" id="Phobius"/>
    </source>
</evidence>
<reference evidence="4 5" key="1">
    <citation type="submission" date="2019-07" db="EMBL/GenBank/DDBJ databases">
        <title>Complete Genome Sequence of Leptotrichia trevisanii Strain JMUB3870.</title>
        <authorList>
            <person name="Watanabe S."/>
            <person name="Cui L."/>
        </authorList>
    </citation>
    <scope>NUCLEOTIDE SEQUENCE [LARGE SCALE GENOMIC DNA]</scope>
    <source>
        <strain evidence="4 5">JMUB3870</strain>
    </source>
</reference>
<dbReference type="SMART" id="SM00869">
    <property type="entry name" value="Autotransporter"/>
    <property type="match status" value="1"/>
</dbReference>
<evidence type="ECO:0000256" key="1">
    <source>
        <dbReference type="SAM" id="Coils"/>
    </source>
</evidence>
<keyword evidence="2" id="KW-1133">Transmembrane helix</keyword>
<dbReference type="Proteomes" id="UP000422644">
    <property type="component" value="Chromosome"/>
</dbReference>
<dbReference type="EMBL" id="AP019831">
    <property type="protein sequence ID" value="BBM45886.1"/>
    <property type="molecule type" value="Genomic_DNA"/>
</dbReference>
<feature type="domain" description="Autotransporter" evidence="3">
    <location>
        <begin position="3478"/>
        <end position="3774"/>
    </location>
</feature>
<name>A0A510K2T8_9FUSO</name>